<protein>
    <submittedName>
        <fullName evidence="2">Uncharacterized protein</fullName>
    </submittedName>
</protein>
<feature type="compositionally biased region" description="Pro residues" evidence="1">
    <location>
        <begin position="89"/>
        <end position="99"/>
    </location>
</feature>
<dbReference type="Proteomes" id="UP000284706">
    <property type="component" value="Unassembled WGS sequence"/>
</dbReference>
<feature type="compositionally biased region" description="Basic and acidic residues" evidence="1">
    <location>
        <begin position="164"/>
        <end position="176"/>
    </location>
</feature>
<dbReference type="EMBL" id="NHYE01001365">
    <property type="protein sequence ID" value="PPQ96494.1"/>
    <property type="molecule type" value="Genomic_DNA"/>
</dbReference>
<feature type="region of interest" description="Disordered" evidence="1">
    <location>
        <begin position="1"/>
        <end position="125"/>
    </location>
</feature>
<feature type="compositionally biased region" description="Low complexity" evidence="1">
    <location>
        <begin position="907"/>
        <end position="919"/>
    </location>
</feature>
<organism evidence="2 3">
    <name type="scientific">Gymnopilus dilepis</name>
    <dbReference type="NCBI Taxonomy" id="231916"/>
    <lineage>
        <taxon>Eukaryota</taxon>
        <taxon>Fungi</taxon>
        <taxon>Dikarya</taxon>
        <taxon>Basidiomycota</taxon>
        <taxon>Agaricomycotina</taxon>
        <taxon>Agaricomycetes</taxon>
        <taxon>Agaricomycetidae</taxon>
        <taxon>Agaricales</taxon>
        <taxon>Agaricineae</taxon>
        <taxon>Hymenogastraceae</taxon>
        <taxon>Gymnopilus</taxon>
    </lineage>
</organism>
<name>A0A409Y0E0_9AGAR</name>
<feature type="compositionally biased region" description="Basic and acidic residues" evidence="1">
    <location>
        <begin position="205"/>
        <end position="218"/>
    </location>
</feature>
<gene>
    <name evidence="2" type="ORF">CVT26_010488</name>
</gene>
<feature type="region of interest" description="Disordered" evidence="1">
    <location>
        <begin position="858"/>
        <end position="948"/>
    </location>
</feature>
<feature type="compositionally biased region" description="Polar residues" evidence="1">
    <location>
        <begin position="219"/>
        <end position="242"/>
    </location>
</feature>
<evidence type="ECO:0000313" key="3">
    <source>
        <dbReference type="Proteomes" id="UP000284706"/>
    </source>
</evidence>
<accession>A0A409Y0E0</accession>
<feature type="region of interest" description="Disordered" evidence="1">
    <location>
        <begin position="161"/>
        <end position="267"/>
    </location>
</feature>
<proteinExistence type="predicted"/>
<feature type="region of interest" description="Disordered" evidence="1">
    <location>
        <begin position="502"/>
        <end position="525"/>
    </location>
</feature>
<reference evidence="2 3" key="1">
    <citation type="journal article" date="2018" name="Evol. Lett.">
        <title>Horizontal gene cluster transfer increased hallucinogenic mushroom diversity.</title>
        <authorList>
            <person name="Reynolds H.T."/>
            <person name="Vijayakumar V."/>
            <person name="Gluck-Thaler E."/>
            <person name="Korotkin H.B."/>
            <person name="Matheny P.B."/>
            <person name="Slot J.C."/>
        </authorList>
    </citation>
    <scope>NUCLEOTIDE SEQUENCE [LARGE SCALE GENOMIC DNA]</scope>
    <source>
        <strain evidence="2 3">SRW20</strain>
    </source>
</reference>
<feature type="compositionally biased region" description="Polar residues" evidence="1">
    <location>
        <begin position="696"/>
        <end position="710"/>
    </location>
</feature>
<dbReference type="AlphaFoldDB" id="A0A409Y0E0"/>
<dbReference type="InParanoid" id="A0A409Y0E0"/>
<sequence>MPCKDEFGSMQVRPAQERVKRRQFSASPAPMTPTKLRSRIKKTEKGQHLAKATEHREAFHKQLSSTLEVGRCPSPQPSREQRPVEPDIAPAPPSAPPFPEQTVARPAVQQREGHTKLEQSSGLPPGVIIHPKYGLVWLGTGPTSPLPQETCPAHSRAASLISDVQREHIRDDRSKAPEYAAPAGSERATPFGDRSRSSSRQPSVARDRDKPILTHDNVRQASLRPTSDVSVVPTTQRGTASRETPMRRVLSPPSDSEDDEQSTPHADASIESLSSVASNVPDELLDALSTQLREISASTGIPQGDIIRQLDVPHVQVLDFFDMYRDFFATRVEEELRRLPHLDLPDEDAEIPDHLIEQIFKQFMKETPHYKSSLMDRWSIMRIARTSGDRQEHFTSFATKLEGIFRSASDLLQFESATCVVGSDVHRDQELSTTICSPMVSEFFPDRLGISQREITGHLKAHAYDCVSRRFPPKVQTQDPAVVDSSGNGSKQVVDEVKMDARTRGGSEPLQNAVDCPSTSSSTKTTRIVDVQSTDVKKESKAKDGALLRELKERLLELTKPCGIKQLQSRTQLTRLPKMLAMNGWILENWPEDVPFACDCRTGKGVAGLSVDEQVAFLRALKDPNFPLRVVKKSEDALPDSEPVIIGVPPPPGSRFTHGRRRFLDREGTEDRKGPQRLASLGLSLELAESLEVSEQSTTGHPYQSNSLKRSLSRDNFAGDVTSKRVRIERRDVPKAASPSENDSLGNNKADYAPRQRGIVNDHAKPFVASQSGGRGEASRSLMHLPLEHHRHPSVVEPDTHGSSRSSLPRAEGQLVVPTVSINDDEQLPSRPHAMSGDAFARRGFPYQHGGSYVFGPTATSSSGEAGPGYLHCPPKSLPFNPFRGSRQSTPQPPGSSYLQVPSVYDPSNSPRQPQSPRNATGSYTSNDQIGGHYAAGSMASAMGEIPR</sequence>
<keyword evidence="3" id="KW-1185">Reference proteome</keyword>
<comment type="caution">
    <text evidence="2">The sequence shown here is derived from an EMBL/GenBank/DDBJ whole genome shotgun (WGS) entry which is preliminary data.</text>
</comment>
<dbReference type="OrthoDB" id="2659925at2759"/>
<feature type="compositionally biased region" description="Polar residues" evidence="1">
    <location>
        <begin position="886"/>
        <end position="900"/>
    </location>
</feature>
<feature type="compositionally biased region" description="Basic and acidic residues" evidence="1">
    <location>
        <begin position="41"/>
        <end position="60"/>
    </location>
</feature>
<feature type="region of interest" description="Disordered" evidence="1">
    <location>
        <begin position="692"/>
        <end position="756"/>
    </location>
</feature>
<evidence type="ECO:0000313" key="2">
    <source>
        <dbReference type="EMBL" id="PPQ96494.1"/>
    </source>
</evidence>
<dbReference type="STRING" id="231916.A0A409Y0E0"/>
<evidence type="ECO:0000256" key="1">
    <source>
        <dbReference type="SAM" id="MobiDB-lite"/>
    </source>
</evidence>
<feature type="compositionally biased region" description="Polar residues" evidence="1">
    <location>
        <begin position="920"/>
        <end position="929"/>
    </location>
</feature>
<feature type="region of interest" description="Disordered" evidence="1">
    <location>
        <begin position="641"/>
        <end position="660"/>
    </location>
</feature>